<proteinExistence type="predicted"/>
<keyword evidence="2" id="KW-1185">Reference proteome</keyword>
<evidence type="ECO:0000313" key="1">
    <source>
        <dbReference type="EMBL" id="KFQ52197.1"/>
    </source>
</evidence>
<reference evidence="1 2" key="1">
    <citation type="submission" date="2014-04" db="EMBL/GenBank/DDBJ databases">
        <title>Genome evolution of avian class.</title>
        <authorList>
            <person name="Zhang G."/>
            <person name="Li C."/>
        </authorList>
    </citation>
    <scope>NUCLEOTIDE SEQUENCE [LARGE SCALE GENOMIC DNA]</scope>
    <source>
        <strain evidence="1">BGI_N333</strain>
    </source>
</reference>
<dbReference type="EMBL" id="KK943028">
    <property type="protein sequence ID" value="KFQ52197.1"/>
    <property type="molecule type" value="Genomic_DNA"/>
</dbReference>
<name>A0A091T4S0_NESNO</name>
<protein>
    <submittedName>
        <fullName evidence="1">Uncharacterized protein</fullName>
    </submittedName>
</protein>
<accession>A0A091T4S0</accession>
<gene>
    <name evidence="1" type="ORF">N333_04000</name>
</gene>
<organism evidence="1 2">
    <name type="scientific">Nestor notabilis</name>
    <name type="common">Kea</name>
    <dbReference type="NCBI Taxonomy" id="176057"/>
    <lineage>
        <taxon>Eukaryota</taxon>
        <taxon>Metazoa</taxon>
        <taxon>Chordata</taxon>
        <taxon>Craniata</taxon>
        <taxon>Vertebrata</taxon>
        <taxon>Euteleostomi</taxon>
        <taxon>Archelosauria</taxon>
        <taxon>Archosauria</taxon>
        <taxon>Dinosauria</taxon>
        <taxon>Saurischia</taxon>
        <taxon>Theropoda</taxon>
        <taxon>Coelurosauria</taxon>
        <taxon>Aves</taxon>
        <taxon>Neognathae</taxon>
        <taxon>Neoaves</taxon>
        <taxon>Telluraves</taxon>
        <taxon>Australaves</taxon>
        <taxon>Psittaciformes</taxon>
        <taxon>Psittacidae</taxon>
        <taxon>Nestor</taxon>
    </lineage>
</organism>
<evidence type="ECO:0000313" key="2">
    <source>
        <dbReference type="Proteomes" id="UP000053840"/>
    </source>
</evidence>
<dbReference type="AlphaFoldDB" id="A0A091T4S0"/>
<dbReference type="Proteomes" id="UP000053840">
    <property type="component" value="Unassembled WGS sequence"/>
</dbReference>
<sequence>MMFPGTLNSSTLQASPRSLLRAGSVFLLWKIRHSTEGTGAWVLGLGLVLKPRDFNSKLSCKLSCKLNCVASAALRRAQARLA</sequence>